<protein>
    <submittedName>
        <fullName evidence="9">DNA-binding protein inhibitor ID-2-like</fullName>
    </submittedName>
</protein>
<evidence type="ECO:0000313" key="9">
    <source>
        <dbReference type="RefSeq" id="XP_013774243.1"/>
    </source>
</evidence>
<accession>A0ABM1B3T2</accession>
<evidence type="ECO:0000256" key="1">
    <source>
        <dbReference type="ARBA" id="ARBA00004123"/>
    </source>
</evidence>
<dbReference type="Proteomes" id="UP000694941">
    <property type="component" value="Unplaced"/>
</dbReference>
<evidence type="ECO:0000256" key="2">
    <source>
        <dbReference type="ARBA" id="ARBA00022491"/>
    </source>
</evidence>
<evidence type="ECO:0000313" key="8">
    <source>
        <dbReference type="Proteomes" id="UP000694941"/>
    </source>
</evidence>
<dbReference type="PANTHER" id="PTHR11723:SF17">
    <property type="entry name" value="PROTEIN EXTRA-MACROCHAETAE"/>
    <property type="match status" value="1"/>
</dbReference>
<evidence type="ECO:0000256" key="5">
    <source>
        <dbReference type="ARBA" id="ARBA00023242"/>
    </source>
</evidence>
<comment type="subcellular location">
    <subcellularLocation>
        <location evidence="1">Nucleus</location>
    </subcellularLocation>
</comment>
<dbReference type="CDD" id="cd19684">
    <property type="entry name" value="bHLH_dnHLH_ID"/>
    <property type="match status" value="1"/>
</dbReference>
<evidence type="ECO:0000256" key="6">
    <source>
        <dbReference type="SAM" id="MobiDB-lite"/>
    </source>
</evidence>
<dbReference type="InterPro" id="IPR036638">
    <property type="entry name" value="HLH_DNA-bd_sf"/>
</dbReference>
<dbReference type="PROSITE" id="PS50888">
    <property type="entry name" value="BHLH"/>
    <property type="match status" value="1"/>
</dbReference>
<keyword evidence="5" id="KW-0539">Nucleus</keyword>
<sequence>MMKASAEIAVLSRPGVRSTENRICKSARRERDVSQEEMQQLLGKLKELVPNMPKNKKLSKLEIIQNVIDYIFDLQIALESDSVSRSGDSPSCGSTFSSVRQPLGVLSPASNNTCASQEAMPTEVASTQLPELQILPTRPISC</sequence>
<dbReference type="Gene3D" id="4.10.280.10">
    <property type="entry name" value="Helix-loop-helix DNA-binding domain"/>
    <property type="match status" value="1"/>
</dbReference>
<name>A0ABM1B3T2_LIMPO</name>
<dbReference type="InterPro" id="IPR026052">
    <property type="entry name" value="DNA-bd_prot-inh"/>
</dbReference>
<proteinExistence type="predicted"/>
<evidence type="ECO:0000256" key="4">
    <source>
        <dbReference type="ARBA" id="ARBA00023163"/>
    </source>
</evidence>
<gene>
    <name evidence="9" type="primary">LOC106459187</name>
</gene>
<reference evidence="9" key="1">
    <citation type="submission" date="2025-08" db="UniProtKB">
        <authorList>
            <consortium name="RefSeq"/>
        </authorList>
    </citation>
    <scope>IDENTIFICATION</scope>
    <source>
        <tissue evidence="9">Muscle</tissue>
    </source>
</reference>
<keyword evidence="8" id="KW-1185">Reference proteome</keyword>
<keyword evidence="3" id="KW-0805">Transcription regulation</keyword>
<dbReference type="PANTHER" id="PTHR11723">
    <property type="entry name" value="DNA-BINDING PROTEIN INHIBITOR"/>
    <property type="match status" value="1"/>
</dbReference>
<dbReference type="GeneID" id="106459187"/>
<evidence type="ECO:0000256" key="3">
    <source>
        <dbReference type="ARBA" id="ARBA00023015"/>
    </source>
</evidence>
<dbReference type="RefSeq" id="XP_013774243.1">
    <property type="nucleotide sequence ID" value="XM_013918789.2"/>
</dbReference>
<keyword evidence="2" id="KW-0678">Repressor</keyword>
<dbReference type="SMART" id="SM00353">
    <property type="entry name" value="HLH"/>
    <property type="match status" value="1"/>
</dbReference>
<keyword evidence="4" id="KW-0804">Transcription</keyword>
<organism evidence="8 9">
    <name type="scientific">Limulus polyphemus</name>
    <name type="common">Atlantic horseshoe crab</name>
    <dbReference type="NCBI Taxonomy" id="6850"/>
    <lineage>
        <taxon>Eukaryota</taxon>
        <taxon>Metazoa</taxon>
        <taxon>Ecdysozoa</taxon>
        <taxon>Arthropoda</taxon>
        <taxon>Chelicerata</taxon>
        <taxon>Merostomata</taxon>
        <taxon>Xiphosura</taxon>
        <taxon>Limulidae</taxon>
        <taxon>Limulus</taxon>
    </lineage>
</organism>
<feature type="region of interest" description="Disordered" evidence="6">
    <location>
        <begin position="110"/>
        <end position="130"/>
    </location>
</feature>
<dbReference type="InterPro" id="IPR011598">
    <property type="entry name" value="bHLH_dom"/>
</dbReference>
<dbReference type="SUPFAM" id="SSF47459">
    <property type="entry name" value="HLH, helix-loop-helix DNA-binding domain"/>
    <property type="match status" value="1"/>
</dbReference>
<evidence type="ECO:0000259" key="7">
    <source>
        <dbReference type="PROSITE" id="PS50888"/>
    </source>
</evidence>
<feature type="domain" description="BHLH" evidence="7">
    <location>
        <begin position="22"/>
        <end position="74"/>
    </location>
</feature>
<dbReference type="Pfam" id="PF00010">
    <property type="entry name" value="HLH"/>
    <property type="match status" value="1"/>
</dbReference>